<dbReference type="SUPFAM" id="SSF53163">
    <property type="entry name" value="HybD-like"/>
    <property type="match status" value="1"/>
</dbReference>
<evidence type="ECO:0000313" key="6">
    <source>
        <dbReference type="Proteomes" id="UP000810171"/>
    </source>
</evidence>
<keyword evidence="2 5" id="KW-0645">Protease</keyword>
<dbReference type="CDD" id="cd00518">
    <property type="entry name" value="H2MP"/>
    <property type="match status" value="1"/>
</dbReference>
<proteinExistence type="inferred from homology"/>
<keyword evidence="4" id="KW-0378">Hydrolase</keyword>
<comment type="caution">
    <text evidence="5">The sequence shown here is derived from an EMBL/GenBank/DDBJ whole genome shotgun (WGS) entry which is preliminary data.</text>
</comment>
<evidence type="ECO:0000256" key="4">
    <source>
        <dbReference type="ARBA" id="ARBA00022801"/>
    </source>
</evidence>
<dbReference type="InterPro" id="IPR023430">
    <property type="entry name" value="Pept_HybD-like_dom_sf"/>
</dbReference>
<dbReference type="EMBL" id="JACVEW010000002">
    <property type="protein sequence ID" value="MBP0047419.1"/>
    <property type="molecule type" value="Genomic_DNA"/>
</dbReference>
<dbReference type="InterPro" id="IPR000671">
    <property type="entry name" value="Peptidase_A31"/>
</dbReference>
<dbReference type="NCBIfam" id="TIGR00072">
    <property type="entry name" value="hydrog_prot"/>
    <property type="match status" value="1"/>
</dbReference>
<gene>
    <name evidence="5" type="ORF">H9C73_01620</name>
</gene>
<evidence type="ECO:0000256" key="3">
    <source>
        <dbReference type="ARBA" id="ARBA00022750"/>
    </source>
</evidence>
<keyword evidence="6" id="KW-1185">Reference proteome</keyword>
<dbReference type="GO" id="GO:0006508">
    <property type="term" value="P:proteolysis"/>
    <property type="evidence" value="ECO:0007669"/>
    <property type="project" value="UniProtKB-KW"/>
</dbReference>
<organism evidence="5 6">
    <name type="scientific">Marinobacterium alkalitolerans</name>
    <dbReference type="NCBI Taxonomy" id="1542925"/>
    <lineage>
        <taxon>Bacteria</taxon>
        <taxon>Pseudomonadati</taxon>
        <taxon>Pseudomonadota</taxon>
        <taxon>Gammaproteobacteria</taxon>
        <taxon>Oceanospirillales</taxon>
        <taxon>Oceanospirillaceae</taxon>
        <taxon>Marinobacterium</taxon>
    </lineage>
</organism>
<dbReference type="GO" id="GO:0008233">
    <property type="term" value="F:peptidase activity"/>
    <property type="evidence" value="ECO:0007669"/>
    <property type="project" value="UniProtKB-KW"/>
</dbReference>
<reference evidence="5 6" key="1">
    <citation type="submission" date="2020-09" db="EMBL/GenBank/DDBJ databases">
        <authorList>
            <person name="Tanuku N.R.S."/>
        </authorList>
    </citation>
    <scope>NUCLEOTIDE SEQUENCE [LARGE SCALE GENOMIC DNA]</scope>
    <source>
        <strain evidence="5 6">AK62</strain>
    </source>
</reference>
<keyword evidence="3" id="KW-0064">Aspartyl protease</keyword>
<dbReference type="Pfam" id="PF01750">
    <property type="entry name" value="HycI"/>
    <property type="match status" value="1"/>
</dbReference>
<sequence>MNAHSADTELILGIGSPFGDDQAGWAVIEALQALSLPDHIRLERLDRPGSRLIEYLGQYDRITLIDAVVTEDQPVGTWLPLSLDQLEQSQPASSHGLGLAQALALIQALGEWPPSLRIFGICIDPPGLEESLSPAVIKGARQLAETLFSEVD</sequence>
<protein>
    <submittedName>
        <fullName evidence="5">Hydrogenase maturation protease</fullName>
    </submittedName>
</protein>
<dbReference type="Gene3D" id="3.40.50.1450">
    <property type="entry name" value="HybD-like"/>
    <property type="match status" value="1"/>
</dbReference>
<dbReference type="PANTHER" id="PTHR30302:SF1">
    <property type="entry name" value="HYDROGENASE 2 MATURATION PROTEASE"/>
    <property type="match status" value="1"/>
</dbReference>
<dbReference type="Proteomes" id="UP000810171">
    <property type="component" value="Unassembled WGS sequence"/>
</dbReference>
<evidence type="ECO:0000256" key="2">
    <source>
        <dbReference type="ARBA" id="ARBA00022670"/>
    </source>
</evidence>
<accession>A0ABS3Z6T2</accession>
<evidence type="ECO:0000256" key="1">
    <source>
        <dbReference type="ARBA" id="ARBA00006814"/>
    </source>
</evidence>
<evidence type="ECO:0000313" key="5">
    <source>
        <dbReference type="EMBL" id="MBP0047419.1"/>
    </source>
</evidence>
<comment type="similarity">
    <text evidence="1">Belongs to the peptidase A31 family.</text>
</comment>
<name>A0ABS3Z6T2_9GAMM</name>
<dbReference type="RefSeq" id="WP_209286035.1">
    <property type="nucleotide sequence ID" value="NZ_JACVEW010000002.1"/>
</dbReference>
<dbReference type="PANTHER" id="PTHR30302">
    <property type="entry name" value="HYDROGENASE 1 MATURATION PROTEASE"/>
    <property type="match status" value="1"/>
</dbReference>